<keyword evidence="3" id="KW-1185">Reference proteome</keyword>
<evidence type="ECO:0000313" key="2">
    <source>
        <dbReference type="EMBL" id="KAL0191929.1"/>
    </source>
</evidence>
<reference evidence="2 3" key="1">
    <citation type="submission" date="2024-05" db="EMBL/GenBank/DDBJ databases">
        <title>Genome sequencing and assembly of Indian major carp, Cirrhinus mrigala (Hamilton, 1822).</title>
        <authorList>
            <person name="Mohindra V."/>
            <person name="Chowdhury L.M."/>
            <person name="Lal K."/>
            <person name="Jena J.K."/>
        </authorList>
    </citation>
    <scope>NUCLEOTIDE SEQUENCE [LARGE SCALE GENOMIC DNA]</scope>
    <source>
        <strain evidence="2">CM1030</strain>
        <tissue evidence="2">Blood</tissue>
    </source>
</reference>
<dbReference type="AlphaFoldDB" id="A0ABD0R097"/>
<feature type="non-terminal residue" evidence="2">
    <location>
        <position position="214"/>
    </location>
</feature>
<dbReference type="EMBL" id="JAMKFB020000005">
    <property type="protein sequence ID" value="KAL0191929.1"/>
    <property type="molecule type" value="Genomic_DNA"/>
</dbReference>
<dbReference type="Proteomes" id="UP001529510">
    <property type="component" value="Unassembled WGS sequence"/>
</dbReference>
<organism evidence="2 3">
    <name type="scientific">Cirrhinus mrigala</name>
    <name type="common">Mrigala</name>
    <dbReference type="NCBI Taxonomy" id="683832"/>
    <lineage>
        <taxon>Eukaryota</taxon>
        <taxon>Metazoa</taxon>
        <taxon>Chordata</taxon>
        <taxon>Craniata</taxon>
        <taxon>Vertebrata</taxon>
        <taxon>Euteleostomi</taxon>
        <taxon>Actinopterygii</taxon>
        <taxon>Neopterygii</taxon>
        <taxon>Teleostei</taxon>
        <taxon>Ostariophysi</taxon>
        <taxon>Cypriniformes</taxon>
        <taxon>Cyprinidae</taxon>
        <taxon>Labeoninae</taxon>
        <taxon>Labeonini</taxon>
        <taxon>Cirrhinus</taxon>
    </lineage>
</organism>
<evidence type="ECO:0000256" key="1">
    <source>
        <dbReference type="SAM" id="MobiDB-lite"/>
    </source>
</evidence>
<sequence>GLPSEIPGRSLRLPGQCPLSSQNVPQVLGVLGFAGLDLERCLVLRSLRGGAREAMLNFGAFRFEELVHGQGCFRPAAPGAREEPLERLHLLAGLLKPVDDRVYSVTEQGRRRKRGVQEKDLVMLPDIRQGQPHATNAALWWHGETNQRPNAALERRLHSLPPFHPALSAGPLVCLQHGVKARTSLTHCCVPFAQQSRGGTQEGSAGALRDDASS</sequence>
<name>A0ABD0R097_CIRMR</name>
<proteinExistence type="predicted"/>
<protein>
    <submittedName>
        <fullName evidence="2">Uncharacterized protein</fullName>
    </submittedName>
</protein>
<evidence type="ECO:0000313" key="3">
    <source>
        <dbReference type="Proteomes" id="UP001529510"/>
    </source>
</evidence>
<comment type="caution">
    <text evidence="2">The sequence shown here is derived from an EMBL/GenBank/DDBJ whole genome shotgun (WGS) entry which is preliminary data.</text>
</comment>
<accession>A0ABD0R097</accession>
<feature type="region of interest" description="Disordered" evidence="1">
    <location>
        <begin position="195"/>
        <end position="214"/>
    </location>
</feature>
<feature type="non-terminal residue" evidence="2">
    <location>
        <position position="1"/>
    </location>
</feature>
<gene>
    <name evidence="2" type="ORF">M9458_010225</name>
</gene>